<gene>
    <name evidence="2" type="ORF">DCC81_22770</name>
</gene>
<dbReference type="Proteomes" id="UP000244450">
    <property type="component" value="Unassembled WGS sequence"/>
</dbReference>
<evidence type="ECO:0000313" key="3">
    <source>
        <dbReference type="Proteomes" id="UP000244450"/>
    </source>
</evidence>
<dbReference type="Gene3D" id="1.20.1260.10">
    <property type="match status" value="1"/>
</dbReference>
<accession>A0A2T7BDQ1</accession>
<dbReference type="OrthoDB" id="9795056at2"/>
<dbReference type="InterPro" id="IPR047114">
    <property type="entry name" value="YciF"/>
</dbReference>
<dbReference type="InterPro" id="IPR009078">
    <property type="entry name" value="Ferritin-like_SF"/>
</dbReference>
<feature type="region of interest" description="Disordered" evidence="1">
    <location>
        <begin position="308"/>
        <end position="358"/>
    </location>
</feature>
<proteinExistence type="predicted"/>
<dbReference type="CDD" id="cd07909">
    <property type="entry name" value="YciF"/>
    <property type="match status" value="1"/>
</dbReference>
<dbReference type="EMBL" id="QCYK01000003">
    <property type="protein sequence ID" value="PUZ23221.1"/>
    <property type="molecule type" value="Genomic_DNA"/>
</dbReference>
<reference evidence="2 3" key="1">
    <citation type="submission" date="2018-04" db="EMBL/GenBank/DDBJ databases">
        <title>Chitinophaga fuyangensis sp. nov., isolated from soil in a chemical factory.</title>
        <authorList>
            <person name="Chen K."/>
        </authorList>
    </citation>
    <scope>NUCLEOTIDE SEQUENCE [LARGE SCALE GENOMIC DNA]</scope>
    <source>
        <strain evidence="2 3">LY-1</strain>
    </source>
</reference>
<feature type="compositionally biased region" description="Basic residues" evidence="1">
    <location>
        <begin position="54"/>
        <end position="68"/>
    </location>
</feature>
<sequence>MKKTSAKNTTNRSAKATGGRASGRTQRASANARSAAAGSRKAATSRTGTGSKPTAKKATAKAAAKPKSKAAASSRSKVAAKPKAGTAAKAAPKKATSRSTVARRAAPKTPVRNSRSATRKQASTKDLLLELFHDEIKDIYWAEKNIIKALPRLKKAATSPALQAAFDAHLAQTREHASRLEEVFKKLDKKVQAKKCDAMEGLLKESESIISDTEAGTATRDVGLILAAQKVEHYEIATYGGLAQLARTLRLGDIEALLETTLQEEKDTDMKLTNIAENHVNYDALAESEGFQSATSNVFIAVEANVGGEEDDADEDEEEDIDFEEADIDIDEDEEDEEDEDDYEDLDEDEEEEDDEQR</sequence>
<dbReference type="SUPFAM" id="SSF47240">
    <property type="entry name" value="Ferritin-like"/>
    <property type="match status" value="1"/>
</dbReference>
<feature type="compositionally biased region" description="Low complexity" evidence="1">
    <location>
        <begin position="69"/>
        <end position="90"/>
    </location>
</feature>
<dbReference type="RefSeq" id="WP_108688965.1">
    <property type="nucleotide sequence ID" value="NZ_QCYK01000003.1"/>
</dbReference>
<keyword evidence="3" id="KW-1185">Reference proteome</keyword>
<feature type="compositionally biased region" description="Polar residues" evidence="1">
    <location>
        <begin position="1"/>
        <end position="14"/>
    </location>
</feature>
<dbReference type="InterPro" id="IPR012347">
    <property type="entry name" value="Ferritin-like"/>
</dbReference>
<protein>
    <submittedName>
        <fullName evidence="2">Uncharacterized protein</fullName>
    </submittedName>
</protein>
<comment type="caution">
    <text evidence="2">The sequence shown here is derived from an EMBL/GenBank/DDBJ whole genome shotgun (WGS) entry which is preliminary data.</text>
</comment>
<dbReference type="AlphaFoldDB" id="A0A2T7BDQ1"/>
<evidence type="ECO:0000313" key="2">
    <source>
        <dbReference type="EMBL" id="PUZ23221.1"/>
    </source>
</evidence>
<dbReference type="InterPro" id="IPR010287">
    <property type="entry name" value="DUF892_YciF-like"/>
</dbReference>
<feature type="compositionally biased region" description="Low complexity" evidence="1">
    <location>
        <begin position="27"/>
        <end position="53"/>
    </location>
</feature>
<dbReference type="Pfam" id="PF05974">
    <property type="entry name" value="DUF892"/>
    <property type="match status" value="1"/>
</dbReference>
<feature type="compositionally biased region" description="Polar residues" evidence="1">
    <location>
        <begin position="111"/>
        <end position="121"/>
    </location>
</feature>
<feature type="region of interest" description="Disordered" evidence="1">
    <location>
        <begin position="1"/>
        <end position="122"/>
    </location>
</feature>
<organism evidence="2 3">
    <name type="scientific">Chitinophaga parva</name>
    <dbReference type="NCBI Taxonomy" id="2169414"/>
    <lineage>
        <taxon>Bacteria</taxon>
        <taxon>Pseudomonadati</taxon>
        <taxon>Bacteroidota</taxon>
        <taxon>Chitinophagia</taxon>
        <taxon>Chitinophagales</taxon>
        <taxon>Chitinophagaceae</taxon>
        <taxon>Chitinophaga</taxon>
    </lineage>
</organism>
<name>A0A2T7BDQ1_9BACT</name>
<evidence type="ECO:0000256" key="1">
    <source>
        <dbReference type="SAM" id="MobiDB-lite"/>
    </source>
</evidence>
<dbReference type="PANTHER" id="PTHR30565">
    <property type="entry name" value="PROTEIN YCIF"/>
    <property type="match status" value="1"/>
</dbReference>
<dbReference type="PANTHER" id="PTHR30565:SF9">
    <property type="entry name" value="PROTEIN YCIF"/>
    <property type="match status" value="1"/>
</dbReference>